<evidence type="ECO:0000256" key="1">
    <source>
        <dbReference type="SAM" id="MobiDB-lite"/>
    </source>
</evidence>
<proteinExistence type="predicted"/>
<feature type="compositionally biased region" description="Polar residues" evidence="1">
    <location>
        <begin position="97"/>
        <end position="109"/>
    </location>
</feature>
<protein>
    <submittedName>
        <fullName evidence="2">Uncharacterized protein</fullName>
    </submittedName>
</protein>
<evidence type="ECO:0000313" key="2">
    <source>
        <dbReference type="EMBL" id="TMX02625.1"/>
    </source>
</evidence>
<sequence length="284" mass="31283">MALRLSVDGQGADWVTDPNGAITKANLTFTAKFLWLISAGVPIWNIDQLKTPLGTIDIGLIGDEANELDPHRGPHQEFPPFGDNLADTVAQVRTAMQDASETTDTTPVESISSSSTALSSSRSAPFPALVSLSRVQKLEARMATLLHHIHPWMQRSIAEAEERLEQRMVHHTEWRNVEALSAEPAEDTVLAALFATFEIPPPPPREHAKRRRGREKDEARAQKKERREMEAARRALLSDEEARRMRAVELAAGASRSTNVEIAGGTADSTVDNKDTTEGVQTKR</sequence>
<feature type="region of interest" description="Disordered" evidence="1">
    <location>
        <begin position="198"/>
        <end position="284"/>
    </location>
</feature>
<comment type="caution">
    <text evidence="2">The sequence shown here is derived from an EMBL/GenBank/DDBJ whole genome shotgun (WGS) entry which is preliminary data.</text>
</comment>
<organism evidence="2">
    <name type="scientific">Solanum chilense</name>
    <name type="common">Tomato</name>
    <name type="synonym">Lycopersicon chilense</name>
    <dbReference type="NCBI Taxonomy" id="4083"/>
    <lineage>
        <taxon>Eukaryota</taxon>
        <taxon>Viridiplantae</taxon>
        <taxon>Streptophyta</taxon>
        <taxon>Embryophyta</taxon>
        <taxon>Tracheophyta</taxon>
        <taxon>Spermatophyta</taxon>
        <taxon>Magnoliopsida</taxon>
        <taxon>eudicotyledons</taxon>
        <taxon>Gunneridae</taxon>
        <taxon>Pentapetalae</taxon>
        <taxon>asterids</taxon>
        <taxon>lamiids</taxon>
        <taxon>Solanales</taxon>
        <taxon>Solanaceae</taxon>
        <taxon>Solanoideae</taxon>
        <taxon>Solaneae</taxon>
        <taxon>Solanum</taxon>
        <taxon>Solanum subgen. Lycopersicon</taxon>
    </lineage>
</organism>
<gene>
    <name evidence="2" type="ORF">EJD97_020737</name>
</gene>
<feature type="compositionally biased region" description="Basic and acidic residues" evidence="1">
    <location>
        <begin position="214"/>
        <end position="247"/>
    </location>
</feature>
<name>A0A6N2C606_SOLCI</name>
<feature type="compositionally biased region" description="Low complexity" evidence="1">
    <location>
        <begin position="110"/>
        <end position="121"/>
    </location>
</feature>
<accession>A0A6N2C606</accession>
<reference evidence="2" key="1">
    <citation type="submission" date="2019-05" db="EMBL/GenBank/DDBJ databases">
        <title>The de novo reference genome and transcriptome assemblies of the wild tomato species Solanum chilense.</title>
        <authorList>
            <person name="Stam R."/>
            <person name="Nosenko T."/>
            <person name="Hoerger A.C."/>
            <person name="Stephan W."/>
            <person name="Seidel M.A."/>
            <person name="Kuhn J.M.M."/>
            <person name="Haberer G."/>
            <person name="Tellier A."/>
        </authorList>
    </citation>
    <scope>NUCLEOTIDE SEQUENCE</scope>
    <source>
        <tissue evidence="2">Mature leaves</tissue>
    </source>
</reference>
<dbReference type="EMBL" id="RXGB01000610">
    <property type="protein sequence ID" value="TMX02625.1"/>
    <property type="molecule type" value="Genomic_DNA"/>
</dbReference>
<feature type="region of interest" description="Disordered" evidence="1">
    <location>
        <begin position="96"/>
        <end position="121"/>
    </location>
</feature>
<dbReference type="AlphaFoldDB" id="A0A6N2C606"/>